<gene>
    <name evidence="1" type="ORF">SLEP1_g5917</name>
</gene>
<organism evidence="1 2">
    <name type="scientific">Rubroshorea leprosula</name>
    <dbReference type="NCBI Taxonomy" id="152421"/>
    <lineage>
        <taxon>Eukaryota</taxon>
        <taxon>Viridiplantae</taxon>
        <taxon>Streptophyta</taxon>
        <taxon>Embryophyta</taxon>
        <taxon>Tracheophyta</taxon>
        <taxon>Spermatophyta</taxon>
        <taxon>Magnoliopsida</taxon>
        <taxon>eudicotyledons</taxon>
        <taxon>Gunneridae</taxon>
        <taxon>Pentapetalae</taxon>
        <taxon>rosids</taxon>
        <taxon>malvids</taxon>
        <taxon>Malvales</taxon>
        <taxon>Dipterocarpaceae</taxon>
        <taxon>Rubroshorea</taxon>
    </lineage>
</organism>
<evidence type="ECO:0000313" key="2">
    <source>
        <dbReference type="Proteomes" id="UP001054252"/>
    </source>
</evidence>
<keyword evidence="2" id="KW-1185">Reference proteome</keyword>
<protein>
    <submittedName>
        <fullName evidence="1">Uncharacterized protein</fullName>
    </submittedName>
</protein>
<accession>A0AAV5HZE6</accession>
<name>A0AAV5HZE6_9ROSI</name>
<reference evidence="1 2" key="1">
    <citation type="journal article" date="2021" name="Commun. Biol.">
        <title>The genome of Shorea leprosula (Dipterocarpaceae) highlights the ecological relevance of drought in aseasonal tropical rainforests.</title>
        <authorList>
            <person name="Ng K.K.S."/>
            <person name="Kobayashi M.J."/>
            <person name="Fawcett J.A."/>
            <person name="Hatakeyama M."/>
            <person name="Paape T."/>
            <person name="Ng C.H."/>
            <person name="Ang C.C."/>
            <person name="Tnah L.H."/>
            <person name="Lee C.T."/>
            <person name="Nishiyama T."/>
            <person name="Sese J."/>
            <person name="O'Brien M.J."/>
            <person name="Copetti D."/>
            <person name="Mohd Noor M.I."/>
            <person name="Ong R.C."/>
            <person name="Putra M."/>
            <person name="Sireger I.Z."/>
            <person name="Indrioko S."/>
            <person name="Kosugi Y."/>
            <person name="Izuno A."/>
            <person name="Isagi Y."/>
            <person name="Lee S.L."/>
            <person name="Shimizu K.K."/>
        </authorList>
    </citation>
    <scope>NUCLEOTIDE SEQUENCE [LARGE SCALE GENOMIC DNA]</scope>
    <source>
        <strain evidence="1">214</strain>
    </source>
</reference>
<evidence type="ECO:0000313" key="1">
    <source>
        <dbReference type="EMBL" id="GKU92150.1"/>
    </source>
</evidence>
<proteinExistence type="predicted"/>
<dbReference type="AlphaFoldDB" id="A0AAV5HZE6"/>
<comment type="caution">
    <text evidence="1">The sequence shown here is derived from an EMBL/GenBank/DDBJ whole genome shotgun (WGS) entry which is preliminary data.</text>
</comment>
<dbReference type="EMBL" id="BPVZ01000005">
    <property type="protein sequence ID" value="GKU92150.1"/>
    <property type="molecule type" value="Genomic_DNA"/>
</dbReference>
<sequence>MNSSPILQQISQDEIDGNNCSILQAVNDNNDNFLTVQVDDLEELEEISTSTAMEIEGRKMLGEDDIISGMPRKATYDEMTTYDVSYGFGGKFDSHFVQCGPFKEEFACTCGKFETNGKQVSQSTTHIRRRTCSTCGIKGHDSRICEKTKEKVIEDGNASQLPYAKE</sequence>
<dbReference type="Proteomes" id="UP001054252">
    <property type="component" value="Unassembled WGS sequence"/>
</dbReference>